<evidence type="ECO:0000313" key="1">
    <source>
        <dbReference type="EMBL" id="SVD96284.1"/>
    </source>
</evidence>
<accession>A0A382ZLE5</accession>
<gene>
    <name evidence="1" type="ORF">METZ01_LOCUS449138</name>
</gene>
<dbReference type="AlphaFoldDB" id="A0A382ZLE5"/>
<feature type="non-terminal residue" evidence="1">
    <location>
        <position position="160"/>
    </location>
</feature>
<protein>
    <submittedName>
        <fullName evidence="1">Uncharacterized protein</fullName>
    </submittedName>
</protein>
<dbReference type="EMBL" id="UINC01184863">
    <property type="protein sequence ID" value="SVD96284.1"/>
    <property type="molecule type" value="Genomic_DNA"/>
</dbReference>
<proteinExistence type="predicted"/>
<reference evidence="1" key="1">
    <citation type="submission" date="2018-05" db="EMBL/GenBank/DDBJ databases">
        <authorList>
            <person name="Lanie J.A."/>
            <person name="Ng W.-L."/>
            <person name="Kazmierczak K.M."/>
            <person name="Andrzejewski T.M."/>
            <person name="Davidsen T.M."/>
            <person name="Wayne K.J."/>
            <person name="Tettelin H."/>
            <person name="Glass J.I."/>
            <person name="Rusch D."/>
            <person name="Podicherti R."/>
            <person name="Tsui H.-C.T."/>
            <person name="Winkler M.E."/>
        </authorList>
    </citation>
    <scope>NUCLEOTIDE SEQUENCE</scope>
</reference>
<sequence>MRLLFVLLLLIISCEEPLDFCNVMDGQSSCYQEPNTTLVNYYDFEDIIYNTDIVLHVAGNNTSAGFAYNLDNNYWIDTTSIEGIINLDKLSEGIHNIIIRSYYPDGEFDPSPLALDFIINAINVNFSYESCSNNSMNFNVLAYQFISDSYINSMKTNSFS</sequence>
<name>A0A382ZLE5_9ZZZZ</name>
<organism evidence="1">
    <name type="scientific">marine metagenome</name>
    <dbReference type="NCBI Taxonomy" id="408172"/>
    <lineage>
        <taxon>unclassified sequences</taxon>
        <taxon>metagenomes</taxon>
        <taxon>ecological metagenomes</taxon>
    </lineage>
</organism>